<dbReference type="Proteomes" id="UP000663981">
    <property type="component" value="Unassembled WGS sequence"/>
</dbReference>
<dbReference type="Pfam" id="PF09587">
    <property type="entry name" value="PGA_cap"/>
    <property type="match status" value="1"/>
</dbReference>
<dbReference type="InterPro" id="IPR029052">
    <property type="entry name" value="Metallo-depent_PP-like"/>
</dbReference>
<feature type="transmembrane region" description="Helical" evidence="3">
    <location>
        <begin position="23"/>
        <end position="43"/>
    </location>
</feature>
<dbReference type="InterPro" id="IPR052169">
    <property type="entry name" value="CW_Biosynth-Accessory"/>
</dbReference>
<dbReference type="EMBL" id="JAGDEL010000008">
    <property type="protein sequence ID" value="MBO1512441.1"/>
    <property type="molecule type" value="Genomic_DNA"/>
</dbReference>
<reference evidence="5 6" key="1">
    <citation type="submission" date="2021-03" db="EMBL/GenBank/DDBJ databases">
        <title>Whole genome sequence of Metabacillus bambusae BG109.</title>
        <authorList>
            <person name="Jeong J.W."/>
        </authorList>
    </citation>
    <scope>NUCLEOTIDE SEQUENCE [LARGE SCALE GENOMIC DNA]</scope>
    <source>
        <strain evidence="5 6">BG109</strain>
    </source>
</reference>
<gene>
    <name evidence="5" type="ORF">I7822_12250</name>
</gene>
<sequence>MHNENNLNRTRVSRKRRRLKKSVRHFLLFSFLIIFGVFIYNLFKVEEVSTDLTEINQEHNLKESEKQNQEQSTNENKKLEPVTETKIKISAAGDFTLGTDERFEYTDSFVDEATTNGLSYFVEGLGTTFIEDDLTTVNLETTLTTATEKADKTFTFKGDPSYTQILELGGIEAVNLANNHIFDYLDKGFDDTISALEKQDIGYFGYDHQYIKKIKGVKIGALGYEGWGDTPEIRNNVEQDIKALRENGVEIILVHYHWGAEKQYVPNDEQKSLARYTIDSGADLILGHHPHVVKGIEEYKGKFIVYSLGNFMFGGNRNPSNKDTFVFQQTFHLKNGDLTDKKEINIVPFSISSVSNRNDYQPTVLSGSESDRVLQKIIDVSNHINGSDWIVYESDINEANVEQ</sequence>
<dbReference type="Gene3D" id="3.60.21.10">
    <property type="match status" value="1"/>
</dbReference>
<feature type="compositionally biased region" description="Basic and acidic residues" evidence="2">
    <location>
        <begin position="59"/>
        <end position="68"/>
    </location>
</feature>
<proteinExistence type="inferred from homology"/>
<keyword evidence="6" id="KW-1185">Reference proteome</keyword>
<evidence type="ECO:0000256" key="3">
    <source>
        <dbReference type="SAM" id="Phobius"/>
    </source>
</evidence>
<dbReference type="PANTHER" id="PTHR33393">
    <property type="entry name" value="POLYGLUTAMINE SYNTHESIS ACCESSORY PROTEIN RV0574C-RELATED"/>
    <property type="match status" value="1"/>
</dbReference>
<feature type="domain" description="Capsule synthesis protein CapA" evidence="4">
    <location>
        <begin position="88"/>
        <end position="315"/>
    </location>
</feature>
<comment type="caution">
    <text evidence="5">The sequence shown here is derived from an EMBL/GenBank/DDBJ whole genome shotgun (WGS) entry which is preliminary data.</text>
</comment>
<dbReference type="SMART" id="SM00854">
    <property type="entry name" value="PGA_cap"/>
    <property type="match status" value="1"/>
</dbReference>
<accession>A0ABS3N2W5</accession>
<name>A0ABS3N2W5_9BACI</name>
<dbReference type="RefSeq" id="WP_207978490.1">
    <property type="nucleotide sequence ID" value="NZ_JAGDEL010000008.1"/>
</dbReference>
<evidence type="ECO:0000256" key="1">
    <source>
        <dbReference type="ARBA" id="ARBA00005662"/>
    </source>
</evidence>
<organism evidence="5 6">
    <name type="scientific">Metabacillus bambusae</name>
    <dbReference type="NCBI Taxonomy" id="2795218"/>
    <lineage>
        <taxon>Bacteria</taxon>
        <taxon>Bacillati</taxon>
        <taxon>Bacillota</taxon>
        <taxon>Bacilli</taxon>
        <taxon>Bacillales</taxon>
        <taxon>Bacillaceae</taxon>
        <taxon>Metabacillus</taxon>
    </lineage>
</organism>
<dbReference type="PANTHER" id="PTHR33393:SF13">
    <property type="entry name" value="PGA BIOSYNTHESIS PROTEIN CAPA"/>
    <property type="match status" value="1"/>
</dbReference>
<keyword evidence="3" id="KW-0472">Membrane</keyword>
<evidence type="ECO:0000256" key="2">
    <source>
        <dbReference type="SAM" id="MobiDB-lite"/>
    </source>
</evidence>
<keyword evidence="3" id="KW-0812">Transmembrane</keyword>
<comment type="similarity">
    <text evidence="1">Belongs to the CapA family.</text>
</comment>
<evidence type="ECO:0000259" key="4">
    <source>
        <dbReference type="SMART" id="SM00854"/>
    </source>
</evidence>
<evidence type="ECO:0000313" key="6">
    <source>
        <dbReference type="Proteomes" id="UP000663981"/>
    </source>
</evidence>
<dbReference type="CDD" id="cd07381">
    <property type="entry name" value="MPP_CapA"/>
    <property type="match status" value="1"/>
</dbReference>
<dbReference type="InterPro" id="IPR019079">
    <property type="entry name" value="Capsule_synth_CapA"/>
</dbReference>
<evidence type="ECO:0000313" key="5">
    <source>
        <dbReference type="EMBL" id="MBO1512441.1"/>
    </source>
</evidence>
<dbReference type="SUPFAM" id="SSF56300">
    <property type="entry name" value="Metallo-dependent phosphatases"/>
    <property type="match status" value="1"/>
</dbReference>
<protein>
    <submittedName>
        <fullName evidence="5">CapA family protein</fullName>
    </submittedName>
</protein>
<keyword evidence="3" id="KW-1133">Transmembrane helix</keyword>
<feature type="region of interest" description="Disordered" evidence="2">
    <location>
        <begin position="59"/>
        <end position="81"/>
    </location>
</feature>